<proteinExistence type="predicted"/>
<reference evidence="1" key="1">
    <citation type="journal article" date="2020" name="New Phytol.">
        <title>Comparative genomics reveals dynamic genome evolution in host specialist ectomycorrhizal fungi.</title>
        <authorList>
            <person name="Lofgren L.A."/>
            <person name="Nguyen N.H."/>
            <person name="Vilgalys R."/>
            <person name="Ruytinx J."/>
            <person name="Liao H.L."/>
            <person name="Branco S."/>
            <person name="Kuo A."/>
            <person name="LaButti K."/>
            <person name="Lipzen A."/>
            <person name="Andreopoulos W."/>
            <person name="Pangilinan J."/>
            <person name="Riley R."/>
            <person name="Hundley H."/>
            <person name="Na H."/>
            <person name="Barry K."/>
            <person name="Grigoriev I.V."/>
            <person name="Stajich J.E."/>
            <person name="Kennedy P.G."/>
        </authorList>
    </citation>
    <scope>NUCLEOTIDE SEQUENCE</scope>
    <source>
        <strain evidence="1">MN1</strain>
    </source>
</reference>
<keyword evidence="2" id="KW-1185">Reference proteome</keyword>
<evidence type="ECO:0000313" key="2">
    <source>
        <dbReference type="Proteomes" id="UP000807769"/>
    </source>
</evidence>
<name>A0A9P7JIM3_9AGAM</name>
<sequence length="66" mass="7378">MALDLRPNTQTHPRSLDIVTLHTDLSRKLSPATNRIKLDAHLHQTSSQSHLLQVTDSQLVSSRLAI</sequence>
<dbReference type="RefSeq" id="XP_041198473.1">
    <property type="nucleotide sequence ID" value="XM_041334454.1"/>
</dbReference>
<dbReference type="GeneID" id="64628471"/>
<dbReference type="AlphaFoldDB" id="A0A9P7JIM3"/>
<comment type="caution">
    <text evidence="1">The sequence shown here is derived from an EMBL/GenBank/DDBJ whole genome shotgun (WGS) entry which is preliminary data.</text>
</comment>
<dbReference type="EMBL" id="JABBWG010000003">
    <property type="protein sequence ID" value="KAG1824756.1"/>
    <property type="molecule type" value="Genomic_DNA"/>
</dbReference>
<evidence type="ECO:0000313" key="1">
    <source>
        <dbReference type="EMBL" id="KAG1824756.1"/>
    </source>
</evidence>
<protein>
    <submittedName>
        <fullName evidence="1">Uncharacterized protein</fullName>
    </submittedName>
</protein>
<organism evidence="1 2">
    <name type="scientific">Suillus subaureus</name>
    <dbReference type="NCBI Taxonomy" id="48587"/>
    <lineage>
        <taxon>Eukaryota</taxon>
        <taxon>Fungi</taxon>
        <taxon>Dikarya</taxon>
        <taxon>Basidiomycota</taxon>
        <taxon>Agaricomycotina</taxon>
        <taxon>Agaricomycetes</taxon>
        <taxon>Agaricomycetidae</taxon>
        <taxon>Boletales</taxon>
        <taxon>Suillineae</taxon>
        <taxon>Suillaceae</taxon>
        <taxon>Suillus</taxon>
    </lineage>
</organism>
<accession>A0A9P7JIM3</accession>
<dbReference type="Proteomes" id="UP000807769">
    <property type="component" value="Unassembled WGS sequence"/>
</dbReference>
<gene>
    <name evidence="1" type="ORF">BJ212DRAFT_1322220</name>
</gene>